<evidence type="ECO:0000256" key="3">
    <source>
        <dbReference type="ARBA" id="ARBA00022553"/>
    </source>
</evidence>
<dbReference type="SUPFAM" id="SSF52172">
    <property type="entry name" value="CheY-like"/>
    <property type="match status" value="1"/>
</dbReference>
<dbReference type="InterPro" id="IPR011123">
    <property type="entry name" value="Y_Y_Y"/>
</dbReference>
<dbReference type="InterPro" id="IPR018060">
    <property type="entry name" value="HTH_AraC"/>
</dbReference>
<dbReference type="SMART" id="SM00387">
    <property type="entry name" value="HATPase_c"/>
    <property type="match status" value="1"/>
</dbReference>
<dbReference type="FunFam" id="2.60.40.10:FF:000791">
    <property type="entry name" value="Two-component system sensor histidine kinase/response regulator"/>
    <property type="match status" value="1"/>
</dbReference>
<dbReference type="InterPro" id="IPR036097">
    <property type="entry name" value="HisK_dim/P_sf"/>
</dbReference>
<dbReference type="SUPFAM" id="SSF63829">
    <property type="entry name" value="Calcium-dependent phosphotriesterase"/>
    <property type="match status" value="2"/>
</dbReference>
<dbReference type="CDD" id="cd00082">
    <property type="entry name" value="HisKA"/>
    <property type="match status" value="1"/>
</dbReference>
<gene>
    <name evidence="10" type="ORF">FPE01S_01_00160</name>
</gene>
<reference evidence="10 11" key="1">
    <citation type="submission" date="2015-04" db="EMBL/GenBank/DDBJ databases">
        <title>Whole genome shotgun sequence of Flavihumibacter petaseus NBRC 106054.</title>
        <authorList>
            <person name="Miyazawa S."/>
            <person name="Hosoyama A."/>
            <person name="Hashimoto M."/>
            <person name="Noguchi M."/>
            <person name="Tsuchikane K."/>
            <person name="Ohji S."/>
            <person name="Yamazoe A."/>
            <person name="Ichikawa N."/>
            <person name="Kimura A."/>
            <person name="Fujita N."/>
        </authorList>
    </citation>
    <scope>NUCLEOTIDE SEQUENCE [LARGE SCALE GENOMIC DNA]</scope>
    <source>
        <strain evidence="10 11">NBRC 106054</strain>
    </source>
</reference>
<accession>A0A0E9MV53</accession>
<dbReference type="PROSITE" id="PS01124">
    <property type="entry name" value="HTH_ARAC_FAMILY_2"/>
    <property type="match status" value="1"/>
</dbReference>
<dbReference type="GO" id="GO:0043565">
    <property type="term" value="F:sequence-specific DNA binding"/>
    <property type="evidence" value="ECO:0007669"/>
    <property type="project" value="InterPro"/>
</dbReference>
<proteinExistence type="predicted"/>
<evidence type="ECO:0000256" key="4">
    <source>
        <dbReference type="ARBA" id="ARBA00023015"/>
    </source>
</evidence>
<dbReference type="PRINTS" id="PR00344">
    <property type="entry name" value="BCTRLSENSOR"/>
</dbReference>
<evidence type="ECO:0000256" key="5">
    <source>
        <dbReference type="ARBA" id="ARBA00023163"/>
    </source>
</evidence>
<keyword evidence="11" id="KW-1185">Reference proteome</keyword>
<dbReference type="SUPFAM" id="SSF47384">
    <property type="entry name" value="Homodimeric domain of signal transducing histidine kinase"/>
    <property type="match status" value="1"/>
</dbReference>
<dbReference type="EMBL" id="BBWV01000001">
    <property type="protein sequence ID" value="GAO41005.1"/>
    <property type="molecule type" value="Genomic_DNA"/>
</dbReference>
<protein>
    <recommendedName>
        <fullName evidence="2">histidine kinase</fullName>
        <ecNumber evidence="2">2.7.13.3</ecNumber>
    </recommendedName>
</protein>
<dbReference type="InterPro" id="IPR011110">
    <property type="entry name" value="Reg_prop"/>
</dbReference>
<dbReference type="CDD" id="cd00075">
    <property type="entry name" value="HATPase"/>
    <property type="match status" value="1"/>
</dbReference>
<dbReference type="InterPro" id="IPR005467">
    <property type="entry name" value="His_kinase_dom"/>
</dbReference>
<dbReference type="Pfam" id="PF00072">
    <property type="entry name" value="Response_reg"/>
    <property type="match status" value="1"/>
</dbReference>
<dbReference type="PROSITE" id="PS50109">
    <property type="entry name" value="HIS_KIN"/>
    <property type="match status" value="1"/>
</dbReference>
<evidence type="ECO:0000313" key="10">
    <source>
        <dbReference type="EMBL" id="GAO41005.1"/>
    </source>
</evidence>
<dbReference type="GO" id="GO:0003700">
    <property type="term" value="F:DNA-binding transcription factor activity"/>
    <property type="evidence" value="ECO:0007669"/>
    <property type="project" value="InterPro"/>
</dbReference>
<dbReference type="Gene3D" id="1.10.10.60">
    <property type="entry name" value="Homeodomain-like"/>
    <property type="match status" value="2"/>
</dbReference>
<dbReference type="InterPro" id="IPR015943">
    <property type="entry name" value="WD40/YVTN_repeat-like_dom_sf"/>
</dbReference>
<name>A0A0E9MV53_9BACT</name>
<dbReference type="Pfam" id="PF07495">
    <property type="entry name" value="Y_Y_Y"/>
    <property type="match status" value="1"/>
</dbReference>
<dbReference type="RefSeq" id="WP_052955393.1">
    <property type="nucleotide sequence ID" value="NZ_BBWV01000001.1"/>
</dbReference>
<dbReference type="Gene3D" id="3.30.565.10">
    <property type="entry name" value="Histidine kinase-like ATPase, C-terminal domain"/>
    <property type="match status" value="1"/>
</dbReference>
<dbReference type="Gene3D" id="3.40.50.2300">
    <property type="match status" value="1"/>
</dbReference>
<dbReference type="EC" id="2.7.13.3" evidence="2"/>
<dbReference type="SMART" id="SM00342">
    <property type="entry name" value="HTH_ARAC"/>
    <property type="match status" value="1"/>
</dbReference>
<dbReference type="Gene3D" id="2.130.10.10">
    <property type="entry name" value="YVTN repeat-like/Quinoprotein amine dehydrogenase"/>
    <property type="match status" value="2"/>
</dbReference>
<dbReference type="InterPro" id="IPR011006">
    <property type="entry name" value="CheY-like_superfamily"/>
</dbReference>
<feature type="modified residue" description="4-aspartylphosphate" evidence="6">
    <location>
        <position position="1170"/>
    </location>
</feature>
<dbReference type="Pfam" id="PF12833">
    <property type="entry name" value="HTH_18"/>
    <property type="match status" value="1"/>
</dbReference>
<dbReference type="PANTHER" id="PTHR43547">
    <property type="entry name" value="TWO-COMPONENT HISTIDINE KINASE"/>
    <property type="match status" value="1"/>
</dbReference>
<dbReference type="PANTHER" id="PTHR43547:SF2">
    <property type="entry name" value="HYBRID SIGNAL TRANSDUCTION HISTIDINE KINASE C"/>
    <property type="match status" value="1"/>
</dbReference>
<evidence type="ECO:0000256" key="2">
    <source>
        <dbReference type="ARBA" id="ARBA00012438"/>
    </source>
</evidence>
<feature type="domain" description="HTH araC/xylS-type" evidence="7">
    <location>
        <begin position="1269"/>
        <end position="1368"/>
    </location>
</feature>
<feature type="domain" description="Response regulatory" evidence="9">
    <location>
        <begin position="1122"/>
        <end position="1237"/>
    </location>
</feature>
<keyword evidence="4" id="KW-0805">Transcription regulation</keyword>
<dbReference type="Gene3D" id="2.60.40.10">
    <property type="entry name" value="Immunoglobulins"/>
    <property type="match status" value="1"/>
</dbReference>
<comment type="catalytic activity">
    <reaction evidence="1">
        <text>ATP + protein L-histidine = ADP + protein N-phospho-L-histidine.</text>
        <dbReference type="EC" id="2.7.13.3"/>
    </reaction>
</comment>
<evidence type="ECO:0000259" key="8">
    <source>
        <dbReference type="PROSITE" id="PS50109"/>
    </source>
</evidence>
<dbReference type="SUPFAM" id="SSF55874">
    <property type="entry name" value="ATPase domain of HSP90 chaperone/DNA topoisomerase II/histidine kinase"/>
    <property type="match status" value="1"/>
</dbReference>
<evidence type="ECO:0000313" key="11">
    <source>
        <dbReference type="Proteomes" id="UP000033121"/>
    </source>
</evidence>
<dbReference type="SMART" id="SM00388">
    <property type="entry name" value="HisKA"/>
    <property type="match status" value="1"/>
</dbReference>
<dbReference type="InterPro" id="IPR001789">
    <property type="entry name" value="Sig_transdc_resp-reg_receiver"/>
</dbReference>
<dbReference type="CDD" id="cd00146">
    <property type="entry name" value="PKD"/>
    <property type="match status" value="1"/>
</dbReference>
<dbReference type="Gene3D" id="1.10.287.130">
    <property type="match status" value="1"/>
</dbReference>
<dbReference type="Pfam" id="PF00512">
    <property type="entry name" value="HisKA"/>
    <property type="match status" value="1"/>
</dbReference>
<comment type="caution">
    <text evidence="10">The sequence shown here is derived from an EMBL/GenBank/DDBJ whole genome shotgun (WGS) entry which is preliminary data.</text>
</comment>
<dbReference type="InterPro" id="IPR003661">
    <property type="entry name" value="HisK_dim/P_dom"/>
</dbReference>
<dbReference type="SUPFAM" id="SSF46689">
    <property type="entry name" value="Homeodomain-like"/>
    <property type="match status" value="1"/>
</dbReference>
<dbReference type="FunFam" id="1.10.287.130:FF:000045">
    <property type="entry name" value="Two-component system sensor histidine kinase/response regulator"/>
    <property type="match status" value="1"/>
</dbReference>
<organism evidence="10 11">
    <name type="scientific">Flavihumibacter petaseus NBRC 106054</name>
    <dbReference type="NCBI Taxonomy" id="1220578"/>
    <lineage>
        <taxon>Bacteria</taxon>
        <taxon>Pseudomonadati</taxon>
        <taxon>Bacteroidota</taxon>
        <taxon>Chitinophagia</taxon>
        <taxon>Chitinophagales</taxon>
        <taxon>Chitinophagaceae</taxon>
        <taxon>Flavihumibacter</taxon>
    </lineage>
</organism>
<dbReference type="SMART" id="SM00448">
    <property type="entry name" value="REC"/>
    <property type="match status" value="1"/>
</dbReference>
<evidence type="ECO:0000256" key="6">
    <source>
        <dbReference type="PROSITE-ProRule" id="PRU00169"/>
    </source>
</evidence>
<evidence type="ECO:0000259" key="7">
    <source>
        <dbReference type="PROSITE" id="PS01124"/>
    </source>
</evidence>
<dbReference type="InterPro" id="IPR003594">
    <property type="entry name" value="HATPase_dom"/>
</dbReference>
<dbReference type="InterPro" id="IPR004358">
    <property type="entry name" value="Sig_transdc_His_kin-like_C"/>
</dbReference>
<dbReference type="InterPro" id="IPR009057">
    <property type="entry name" value="Homeodomain-like_sf"/>
</dbReference>
<keyword evidence="3 6" id="KW-0597">Phosphoprotein</keyword>
<feature type="domain" description="Histidine kinase" evidence="8">
    <location>
        <begin position="839"/>
        <end position="1071"/>
    </location>
</feature>
<dbReference type="Pfam" id="PF07494">
    <property type="entry name" value="Reg_prop"/>
    <property type="match status" value="7"/>
</dbReference>
<dbReference type="PROSITE" id="PS50110">
    <property type="entry name" value="RESPONSE_REGULATORY"/>
    <property type="match status" value="1"/>
</dbReference>
<sequence length="1371" mass="155541">MPGRRRIILLLLLTACCQGLTLWCEAQSPIINFRHIKSENGLSNSTIESILQDSRGFLWFGTRDGLNRYDGSQFQVYRNHPADTTSLSDNYITALHEDSEQTLWVGTLNGLSRFQPRLNKFTRYRFPKDHGNGNTNRIATIIGDSKGRVWVGTAGGGLQVYEKGSGRFRTVSCVLGDRTEPYIYALLEDSRGNLWAGTESGLYLYNTRAAQFENILLPAELNGKATISALAETADGRLLLGMSDNGLVIYHPSYHSFQHFVHRADDPTSLSSNLVRSVQVSKKGDVWIGSVNGGLDHLDASSGKFINYQYQPDNPNSLSQRTVSALYEDRQGNIWIGTHRGGINLYMPGAEKFRLYRQKPFDNSLSYNDVKSFCEDRSGNIWIGTDGGGLNLFNRKLNHFTHYKHDPFNRRSLGSNEVMDIREDREGTLWVATWGGGLCRYDPRTNDFTRFTSAAANYIQCIFEDRDSSLLIGTYFSGLHAFNKRTGQFSRITRSPSGKTSISGNNILSITQDRDGNIWMGTDDGGLNRKDAGTGEFSQYFRNEDKLPDIRVLFTDSRGGIWAGQAGLYKYDSGRNDFFIYTQQEGLADVFIKGMVEDNNGQYWITTSAGLKMLDTETGHVRSFNTGDGLQEMEFEANAFTKTRDGQIYIGGVNGFNSFNPKEIKANDFVPPVFVTDFQVQNHPVSGGSGSKVLKEDISFTHEITLSYKEATFSFGFAALSYTAAENNRFAYKLEGWDKDWIYTAQEKRASYTNVRPGTYTFTIKASNNDGIWNNQGYSIRVIITPPFWNTWWFQLLTIALLAGVLYYIYHIRRKVQLQQFEEQKKEEIHQMQLQFFTNISHEFRTPLSLITGPVEKLLQEDADNKHHHLYQVIHRNANRLLQLINELMDFRKAASGALHLQVMPGNLPLFLHEIAEEFSELALQKNIRFTVSAQTKKSEIWFDRQVLEKIITNLLSNAFKYTNDYGRVSLQLLDSLDQFHPQYENKLLIGNQPENRGWVYVRVSDNGIGISGESIRHLFERYYRVSDTHLGSGIGLAFVKTLTQLHHGNIYVYSERNKGTEIIIALPAEKSAYSRKERWLRPAELPDTGELIQSGLSNGTVVTPATPVPGLTTIAEGSRNQILIAEDNPELRQFLKESLESQYQVIEAADGREAMEKTATQFPDVVISDIMMPVMDGIEYCRAVKNNADTAHIPFILLTAKNGMESRLEGAETGADYYFSKPLRMDLLQLTLQNILSQKEKLKAYYRKDQHAEIRELAHSERDRQFLERLIAVIEENLSKPEMDIEYICTQIGMSRTKLYNLVKNITGQAIGDFIRTVRLKRAATLLTKGELSMSDIMYSVGIQTQSYFSKAFKQEFGKTPTQYLKDLEK</sequence>
<dbReference type="InterPro" id="IPR036890">
    <property type="entry name" value="HATPase_C_sf"/>
</dbReference>
<dbReference type="Pfam" id="PF02518">
    <property type="entry name" value="HATPase_c"/>
    <property type="match status" value="1"/>
</dbReference>
<dbReference type="GO" id="GO:0000155">
    <property type="term" value="F:phosphorelay sensor kinase activity"/>
    <property type="evidence" value="ECO:0007669"/>
    <property type="project" value="InterPro"/>
</dbReference>
<dbReference type="OrthoDB" id="1489484at2"/>
<evidence type="ECO:0000256" key="1">
    <source>
        <dbReference type="ARBA" id="ARBA00000085"/>
    </source>
</evidence>
<dbReference type="STRING" id="1220578.FPE01S_01_00160"/>
<dbReference type="Proteomes" id="UP000033121">
    <property type="component" value="Unassembled WGS sequence"/>
</dbReference>
<evidence type="ECO:0000259" key="9">
    <source>
        <dbReference type="PROSITE" id="PS50110"/>
    </source>
</evidence>
<dbReference type="InterPro" id="IPR013783">
    <property type="entry name" value="Ig-like_fold"/>
</dbReference>
<keyword evidence="5" id="KW-0804">Transcription</keyword>